<evidence type="ECO:0000259" key="3">
    <source>
        <dbReference type="PROSITE" id="PS50011"/>
    </source>
</evidence>
<dbReference type="GO" id="GO:0005524">
    <property type="term" value="F:ATP binding"/>
    <property type="evidence" value="ECO:0007669"/>
    <property type="project" value="InterPro"/>
</dbReference>
<reference evidence="4" key="2">
    <citation type="submission" date="2023-04" db="EMBL/GenBank/DDBJ databases">
        <authorList>
            <person name="Bruccoleri R.E."/>
            <person name="Oakeley E.J."/>
            <person name="Faust A.-M."/>
            <person name="Dessus-Babus S."/>
            <person name="Altorfer M."/>
            <person name="Burckhardt D."/>
            <person name="Oertli M."/>
            <person name="Naumann U."/>
            <person name="Petersen F."/>
            <person name="Wong J."/>
        </authorList>
    </citation>
    <scope>NUCLEOTIDE SEQUENCE</scope>
    <source>
        <strain evidence="4">GSM-AAB239-AS_SAM_17_03QT</strain>
        <tissue evidence="4">Leaf</tissue>
    </source>
</reference>
<dbReference type="Pfam" id="PF03109">
    <property type="entry name" value="ABC1"/>
    <property type="match status" value="1"/>
</dbReference>
<accession>A0AAX6F7H1</accession>
<dbReference type="SUPFAM" id="SSF56112">
    <property type="entry name" value="Protein kinase-like (PK-like)"/>
    <property type="match status" value="1"/>
</dbReference>
<feature type="compositionally biased region" description="Low complexity" evidence="2">
    <location>
        <begin position="32"/>
        <end position="47"/>
    </location>
</feature>
<evidence type="ECO:0000313" key="4">
    <source>
        <dbReference type="EMBL" id="KAJ6812188.1"/>
    </source>
</evidence>
<gene>
    <name evidence="4" type="ORF">M6B38_149475</name>
</gene>
<dbReference type="CDD" id="cd05121">
    <property type="entry name" value="ABC1_ADCK3-like"/>
    <property type="match status" value="1"/>
</dbReference>
<feature type="region of interest" description="Disordered" evidence="2">
    <location>
        <begin position="1"/>
        <end position="130"/>
    </location>
</feature>
<evidence type="ECO:0000256" key="2">
    <source>
        <dbReference type="SAM" id="MobiDB-lite"/>
    </source>
</evidence>
<dbReference type="EMBL" id="JANAVB010031220">
    <property type="protein sequence ID" value="KAJ6812188.1"/>
    <property type="molecule type" value="Genomic_DNA"/>
</dbReference>
<keyword evidence="5" id="KW-1185">Reference proteome</keyword>
<reference evidence="4" key="1">
    <citation type="journal article" date="2023" name="GigaByte">
        <title>Genome assembly of the bearded iris, Iris pallida Lam.</title>
        <authorList>
            <person name="Bruccoleri R.E."/>
            <person name="Oakeley E.J."/>
            <person name="Faust A.M.E."/>
            <person name="Altorfer M."/>
            <person name="Dessus-Babus S."/>
            <person name="Burckhardt D."/>
            <person name="Oertli M."/>
            <person name="Naumann U."/>
            <person name="Petersen F."/>
            <person name="Wong J."/>
        </authorList>
    </citation>
    <scope>NUCLEOTIDE SEQUENCE</scope>
    <source>
        <strain evidence="4">GSM-AAB239-AS_SAM_17_03QT</strain>
    </source>
</reference>
<dbReference type="PANTHER" id="PTHR10566:SF117">
    <property type="entry name" value="UNUSUAL PROTEIN KINASE-RELATED"/>
    <property type="match status" value="1"/>
</dbReference>
<protein>
    <recommendedName>
        <fullName evidence="3">Protein kinase domain-containing protein</fullName>
    </recommendedName>
</protein>
<dbReference type="GO" id="GO:0009507">
    <property type="term" value="C:chloroplast"/>
    <property type="evidence" value="ECO:0007669"/>
    <property type="project" value="TreeGrafter"/>
</dbReference>
<feature type="domain" description="Protein kinase" evidence="3">
    <location>
        <begin position="317"/>
        <end position="650"/>
    </location>
</feature>
<dbReference type="Proteomes" id="UP001140949">
    <property type="component" value="Unassembled WGS sequence"/>
</dbReference>
<evidence type="ECO:0000256" key="1">
    <source>
        <dbReference type="ARBA" id="ARBA00009670"/>
    </source>
</evidence>
<dbReference type="Gene3D" id="1.10.510.10">
    <property type="entry name" value="Transferase(Phosphotransferase) domain 1"/>
    <property type="match status" value="1"/>
</dbReference>
<dbReference type="InterPro" id="IPR011009">
    <property type="entry name" value="Kinase-like_dom_sf"/>
</dbReference>
<dbReference type="PROSITE" id="PS50011">
    <property type="entry name" value="PROTEIN_KINASE_DOM"/>
    <property type="match status" value="1"/>
</dbReference>
<comment type="caution">
    <text evidence="4">The sequence shown here is derived from an EMBL/GenBank/DDBJ whole genome shotgun (WGS) entry which is preliminary data.</text>
</comment>
<comment type="similarity">
    <text evidence="1">Belongs to the protein kinase superfamily. ADCK protein kinase family.</text>
</comment>
<feature type="compositionally biased region" description="Polar residues" evidence="2">
    <location>
        <begin position="55"/>
        <end position="115"/>
    </location>
</feature>
<proteinExistence type="inferred from homology"/>
<dbReference type="PANTHER" id="PTHR10566">
    <property type="entry name" value="CHAPERONE-ACTIVITY OF BC1 COMPLEX CABC1 -RELATED"/>
    <property type="match status" value="1"/>
</dbReference>
<evidence type="ECO:0000313" key="5">
    <source>
        <dbReference type="Proteomes" id="UP001140949"/>
    </source>
</evidence>
<dbReference type="InterPro" id="IPR004147">
    <property type="entry name" value="ABC1_dom"/>
</dbReference>
<sequence>MEAASQLISSGIAPLRRSTTTSDQRRLRRRFPASPAAFRRSAVVSVATEPKPGDSGTSSATPLPKSSNGAATRLGSKSSNGAANRNGSVTPSGAATVLKSKSSNGVASRNGSVPGTSSRTSSSTTTNGAASFQSFGDVSAEIKRVRKKMEEDEQLSILMRGLRGQNLNDSQFADENVKLRLVEVSVAESSEALPIVYDPDIISEYWGKRPKAVATRIVQLLSVAGGFLSHLAWDLITKKVKENEVARAIELREIVTSLGPAYIKLGQALSIRPDILSPSAMTELQKLCDKVPSFPDDMAMALIEKELGQPWQNIYSELTSSPIAAASLGQVYKGRLRETGELVAVKVQRPFVLETVTIDLFIIRKLGLALRRFQQISIDVVGLVDEWAARFFEELDYINEGENGTRFAEMMRKDLPQVVVPKTYQKYTSRKVLTTQWVEGEKLSQSAESDVGELVNVGVICYLKQLLDTGFFHADPHPGNMIRTPEGKLAILDFGLVTTLTDDQKYGMIEAIAHLIHRDYGAIVKDFVKLGFISEGVNLEPILPVLAKVFDQALEGGGAKNINFQELATDLAQITFDYPFQIPPYFALIIRAIGVLEGIALVGNPEFAIVDEAYPYIAQRLLTDESPRLRSALRYTIYGKSGVFDAERFIDVMQAFENFISAAKSGGGEELDGNMAGLGVLQGQTSFSFPGFPIMVSQSDQPLRTRAALAFLLSEKGNFFREFILDEVVKAIDALSREQLVQLVTILGIRNTAPVFAMVPLRTTTLLPSITKEDKVILNNVQKVAKFLTAGTSKSTTNQDLNISYLTQELLPILPGISTRLLPEVMSRLSSRILSRIVRDTFL</sequence>
<name>A0AAX6F7H1_IRIPA</name>
<dbReference type="AlphaFoldDB" id="A0AAX6F7H1"/>
<organism evidence="4 5">
    <name type="scientific">Iris pallida</name>
    <name type="common">Sweet iris</name>
    <dbReference type="NCBI Taxonomy" id="29817"/>
    <lineage>
        <taxon>Eukaryota</taxon>
        <taxon>Viridiplantae</taxon>
        <taxon>Streptophyta</taxon>
        <taxon>Embryophyta</taxon>
        <taxon>Tracheophyta</taxon>
        <taxon>Spermatophyta</taxon>
        <taxon>Magnoliopsida</taxon>
        <taxon>Liliopsida</taxon>
        <taxon>Asparagales</taxon>
        <taxon>Iridaceae</taxon>
        <taxon>Iridoideae</taxon>
        <taxon>Irideae</taxon>
        <taxon>Iris</taxon>
    </lineage>
</organism>
<dbReference type="GO" id="GO:0004672">
    <property type="term" value="F:protein kinase activity"/>
    <property type="evidence" value="ECO:0007669"/>
    <property type="project" value="InterPro"/>
</dbReference>
<dbReference type="InterPro" id="IPR050154">
    <property type="entry name" value="UbiB_kinase"/>
</dbReference>
<feature type="compositionally biased region" description="Low complexity" evidence="2">
    <location>
        <begin position="116"/>
        <end position="126"/>
    </location>
</feature>
<dbReference type="InterPro" id="IPR000719">
    <property type="entry name" value="Prot_kinase_dom"/>
</dbReference>